<feature type="domain" description="AraC effector-binding" evidence="1">
    <location>
        <begin position="1"/>
        <end position="158"/>
    </location>
</feature>
<keyword evidence="3" id="KW-1185">Reference proteome</keyword>
<protein>
    <submittedName>
        <fullName evidence="2">Transcriptional regulator YdeE</fullName>
    </submittedName>
</protein>
<gene>
    <name evidence="2" type="ORF">J2T15_001797</name>
</gene>
<sequence length="160" mass="18399">MKVELIETTEITSYVGIRAHSTMTNLGSAVHSAFQQLTKRRDEINNVVDRKVTYGITPPNYKGNDGMLDFYCCYEVKSLTGLPHGMVHIHLLPRLYSVTHYKGPASRSSSAYDFTSKWLSDHGYTYDDVSYYFERYDEMTVIENDDESNQIAIYCPIKKK</sequence>
<evidence type="ECO:0000259" key="1">
    <source>
        <dbReference type="SMART" id="SM00871"/>
    </source>
</evidence>
<evidence type="ECO:0000313" key="2">
    <source>
        <dbReference type="EMBL" id="MDQ0112362.1"/>
    </source>
</evidence>
<reference evidence="2 3" key="1">
    <citation type="submission" date="2023-07" db="EMBL/GenBank/DDBJ databases">
        <title>Sorghum-associated microbial communities from plants grown in Nebraska, USA.</title>
        <authorList>
            <person name="Schachtman D."/>
        </authorList>
    </citation>
    <scope>NUCLEOTIDE SEQUENCE [LARGE SCALE GENOMIC DNA]</scope>
    <source>
        <strain evidence="2 3">CC482</strain>
    </source>
</reference>
<dbReference type="InterPro" id="IPR010499">
    <property type="entry name" value="AraC_E-bd"/>
</dbReference>
<dbReference type="Pfam" id="PF06445">
    <property type="entry name" value="GyrI-like"/>
    <property type="match status" value="1"/>
</dbReference>
<dbReference type="InterPro" id="IPR029442">
    <property type="entry name" value="GyrI-like"/>
</dbReference>
<dbReference type="EMBL" id="JAUSSU010000003">
    <property type="protein sequence ID" value="MDQ0112362.1"/>
    <property type="molecule type" value="Genomic_DNA"/>
</dbReference>
<evidence type="ECO:0000313" key="3">
    <source>
        <dbReference type="Proteomes" id="UP001229346"/>
    </source>
</evidence>
<accession>A0ABT9TZC6</accession>
<organism evidence="2 3">
    <name type="scientific">Paenibacillus harenae</name>
    <dbReference type="NCBI Taxonomy" id="306543"/>
    <lineage>
        <taxon>Bacteria</taxon>
        <taxon>Bacillati</taxon>
        <taxon>Bacillota</taxon>
        <taxon>Bacilli</taxon>
        <taxon>Bacillales</taxon>
        <taxon>Paenibacillaceae</taxon>
        <taxon>Paenibacillus</taxon>
    </lineage>
</organism>
<dbReference type="Gene3D" id="3.20.80.10">
    <property type="entry name" value="Regulatory factor, effector binding domain"/>
    <property type="match status" value="1"/>
</dbReference>
<dbReference type="SMART" id="SM00871">
    <property type="entry name" value="AraC_E_bind"/>
    <property type="match status" value="1"/>
</dbReference>
<dbReference type="InterPro" id="IPR011256">
    <property type="entry name" value="Reg_factor_effector_dom_sf"/>
</dbReference>
<dbReference type="Proteomes" id="UP001229346">
    <property type="component" value="Unassembled WGS sequence"/>
</dbReference>
<proteinExistence type="predicted"/>
<comment type="caution">
    <text evidence="2">The sequence shown here is derived from an EMBL/GenBank/DDBJ whole genome shotgun (WGS) entry which is preliminary data.</text>
</comment>
<name>A0ABT9TZC6_PAEHA</name>
<dbReference type="SUPFAM" id="SSF55136">
    <property type="entry name" value="Probable bacterial effector-binding domain"/>
    <property type="match status" value="1"/>
</dbReference>